<gene>
    <name evidence="1" type="ORF">PUN28_001159</name>
</gene>
<organism evidence="1 2">
    <name type="scientific">Cardiocondyla obscurior</name>
    <dbReference type="NCBI Taxonomy" id="286306"/>
    <lineage>
        <taxon>Eukaryota</taxon>
        <taxon>Metazoa</taxon>
        <taxon>Ecdysozoa</taxon>
        <taxon>Arthropoda</taxon>
        <taxon>Hexapoda</taxon>
        <taxon>Insecta</taxon>
        <taxon>Pterygota</taxon>
        <taxon>Neoptera</taxon>
        <taxon>Endopterygota</taxon>
        <taxon>Hymenoptera</taxon>
        <taxon>Apocrita</taxon>
        <taxon>Aculeata</taxon>
        <taxon>Formicoidea</taxon>
        <taxon>Formicidae</taxon>
        <taxon>Myrmicinae</taxon>
        <taxon>Cardiocondyla</taxon>
    </lineage>
</organism>
<name>A0AAW2H3I4_9HYME</name>
<proteinExistence type="predicted"/>
<dbReference type="Proteomes" id="UP001430953">
    <property type="component" value="Unassembled WGS sequence"/>
</dbReference>
<evidence type="ECO:0000313" key="1">
    <source>
        <dbReference type="EMBL" id="KAL0134115.1"/>
    </source>
</evidence>
<accession>A0AAW2H3I4</accession>
<protein>
    <submittedName>
        <fullName evidence="1">Uncharacterized protein</fullName>
    </submittedName>
</protein>
<comment type="caution">
    <text evidence="1">The sequence shown here is derived from an EMBL/GenBank/DDBJ whole genome shotgun (WGS) entry which is preliminary data.</text>
</comment>
<reference evidence="1 2" key="1">
    <citation type="submission" date="2023-03" db="EMBL/GenBank/DDBJ databases">
        <title>High recombination rates correlate with genetic variation in Cardiocondyla obscurior ants.</title>
        <authorList>
            <person name="Errbii M."/>
        </authorList>
    </citation>
    <scope>NUCLEOTIDE SEQUENCE [LARGE SCALE GENOMIC DNA]</scope>
    <source>
        <strain evidence="1">Alpha-2009</strain>
        <tissue evidence="1">Whole body</tissue>
    </source>
</reference>
<keyword evidence="2" id="KW-1185">Reference proteome</keyword>
<dbReference type="EMBL" id="JADYXP020000001">
    <property type="protein sequence ID" value="KAL0134115.1"/>
    <property type="molecule type" value="Genomic_DNA"/>
</dbReference>
<dbReference type="AlphaFoldDB" id="A0AAW2H3I4"/>
<evidence type="ECO:0000313" key="2">
    <source>
        <dbReference type="Proteomes" id="UP001430953"/>
    </source>
</evidence>
<sequence length="61" mass="7180">MNGMVAQIRTGRETEPRGFSIMNRKTWDIERRKGVKLCLNLDSVRILLGRYSQFQLIIKKN</sequence>